<evidence type="ECO:0000256" key="7">
    <source>
        <dbReference type="ARBA" id="ARBA00047686"/>
    </source>
</evidence>
<evidence type="ECO:0000256" key="3">
    <source>
        <dbReference type="ARBA" id="ARBA00006581"/>
    </source>
</evidence>
<organism evidence="11 12">
    <name type="scientific">Melipona quadrifasciata</name>
    <dbReference type="NCBI Taxonomy" id="166423"/>
    <lineage>
        <taxon>Eukaryota</taxon>
        <taxon>Metazoa</taxon>
        <taxon>Ecdysozoa</taxon>
        <taxon>Arthropoda</taxon>
        <taxon>Hexapoda</taxon>
        <taxon>Insecta</taxon>
        <taxon>Pterygota</taxon>
        <taxon>Neoptera</taxon>
        <taxon>Endopterygota</taxon>
        <taxon>Hymenoptera</taxon>
        <taxon>Apocrita</taxon>
        <taxon>Aculeata</taxon>
        <taxon>Apoidea</taxon>
        <taxon>Anthophila</taxon>
        <taxon>Apidae</taxon>
        <taxon>Melipona</taxon>
    </lineage>
</organism>
<dbReference type="Pfam" id="PF00692">
    <property type="entry name" value="dUTPase"/>
    <property type="match status" value="1"/>
</dbReference>
<dbReference type="GO" id="GO:0006226">
    <property type="term" value="P:dUMP biosynthetic process"/>
    <property type="evidence" value="ECO:0007669"/>
    <property type="project" value="UniProtKB-UniRule"/>
</dbReference>
<dbReference type="NCBIfam" id="TIGR00576">
    <property type="entry name" value="dut"/>
    <property type="match status" value="1"/>
</dbReference>
<dbReference type="Gene3D" id="2.70.40.10">
    <property type="match status" value="1"/>
</dbReference>
<evidence type="ECO:0000256" key="8">
    <source>
        <dbReference type="ARBA" id="ARBA00057946"/>
    </source>
</evidence>
<evidence type="ECO:0000256" key="6">
    <source>
        <dbReference type="ARBA" id="ARBA00023080"/>
    </source>
</evidence>
<keyword evidence="6 9" id="KW-0546">Nucleotide metabolism</keyword>
<dbReference type="PANTHER" id="PTHR11241:SF0">
    <property type="entry name" value="DEOXYURIDINE 5'-TRIPHOSPHATE NUCLEOTIDOHYDROLASE"/>
    <property type="match status" value="1"/>
</dbReference>
<keyword evidence="4 9" id="KW-0378">Hydrolase</keyword>
<evidence type="ECO:0000256" key="2">
    <source>
        <dbReference type="ARBA" id="ARBA00005142"/>
    </source>
</evidence>
<evidence type="ECO:0000259" key="10">
    <source>
        <dbReference type="Pfam" id="PF00692"/>
    </source>
</evidence>
<dbReference type="AlphaFoldDB" id="A0A0M9ACL6"/>
<evidence type="ECO:0000313" key="12">
    <source>
        <dbReference type="Proteomes" id="UP000053105"/>
    </source>
</evidence>
<dbReference type="UniPathway" id="UPA00610">
    <property type="reaction ID" value="UER00666"/>
</dbReference>
<dbReference type="InterPro" id="IPR029054">
    <property type="entry name" value="dUTPase-like"/>
</dbReference>
<name>A0A0M9ACL6_9HYME</name>
<evidence type="ECO:0000256" key="9">
    <source>
        <dbReference type="RuleBase" id="RU367024"/>
    </source>
</evidence>
<protein>
    <recommendedName>
        <fullName evidence="9">Deoxyuridine 5'-triphosphate nucleotidohydrolase</fullName>
        <shortName evidence="9">dUTPase</shortName>
        <ecNumber evidence="9">3.6.1.23</ecNumber>
    </recommendedName>
    <alternativeName>
        <fullName evidence="9">dUTP pyrophosphatase</fullName>
    </alternativeName>
</protein>
<evidence type="ECO:0000256" key="4">
    <source>
        <dbReference type="ARBA" id="ARBA00022801"/>
    </source>
</evidence>
<dbReference type="CDD" id="cd07557">
    <property type="entry name" value="trimeric_dUTPase"/>
    <property type="match status" value="1"/>
</dbReference>
<gene>
    <name evidence="11" type="ORF">WN51_13017</name>
</gene>
<comment type="similarity">
    <text evidence="3 9">Belongs to the dUTPase family.</text>
</comment>
<dbReference type="STRING" id="166423.A0A0M9ACL6"/>
<dbReference type="InterPro" id="IPR036157">
    <property type="entry name" value="dUTPase-like_sf"/>
</dbReference>
<evidence type="ECO:0000256" key="1">
    <source>
        <dbReference type="ARBA" id="ARBA00001946"/>
    </source>
</evidence>
<dbReference type="GO" id="GO:0004170">
    <property type="term" value="F:dUTP diphosphatase activity"/>
    <property type="evidence" value="ECO:0007669"/>
    <property type="project" value="UniProtKB-UniRule"/>
</dbReference>
<comment type="pathway">
    <text evidence="2 9">Pyrimidine metabolism; dUMP biosynthesis; dUMP from dCTP (dUTP route): step 2/2.</text>
</comment>
<dbReference type="GO" id="GO:0046081">
    <property type="term" value="P:dUTP catabolic process"/>
    <property type="evidence" value="ECO:0007669"/>
    <property type="project" value="UniProtKB-UniRule"/>
</dbReference>
<comment type="function">
    <text evidence="9">Involved in nucleotide metabolism via production of dUMP, the immediate precursor of thymidine nucleotides, and decreases the intracellular concentration of dUTP so that uracil cannot be incorporated into DNA.</text>
</comment>
<dbReference type="SUPFAM" id="SSF51283">
    <property type="entry name" value="dUTPase-like"/>
    <property type="match status" value="1"/>
</dbReference>
<comment type="function">
    <text evidence="8">Catalyzes the cleavage of 2'-deoxyuridine 5'-triphosphate (dUTP) into 2'-deoxyuridine 5'-monophosphate (dUMP) and inorganic pyrophosphate and through its action efficiently prevents uracil misincorporation into DNA and at the same time provides dUMP, the substrate for de novo thymidylate biosynthesis. Inhibits peroxisome proliferator-activated receptor (PPAR) activity by binding of its N-terminal to PPAR, preventing the latter's dimerization with retinoid X receptor. Essential for embryonic development.</text>
</comment>
<accession>A0A0M9ACL6</accession>
<dbReference type="GO" id="GO:0000287">
    <property type="term" value="F:magnesium ion binding"/>
    <property type="evidence" value="ECO:0007669"/>
    <property type="project" value="UniProtKB-UniRule"/>
</dbReference>
<keyword evidence="9" id="KW-0479">Metal-binding</keyword>
<dbReference type="PANTHER" id="PTHR11241">
    <property type="entry name" value="DEOXYURIDINE 5'-TRIPHOSPHATE NUCLEOTIDOHYDROLASE"/>
    <property type="match status" value="1"/>
</dbReference>
<dbReference type="Proteomes" id="UP000053105">
    <property type="component" value="Unassembled WGS sequence"/>
</dbReference>
<feature type="domain" description="dUTPase-like" evidence="10">
    <location>
        <begin position="10"/>
        <end position="138"/>
    </location>
</feature>
<dbReference type="FunFam" id="2.70.40.10:FF:000004">
    <property type="entry name" value="Deoxyuridine triphosphatase"/>
    <property type="match status" value="1"/>
</dbReference>
<keyword evidence="12" id="KW-1185">Reference proteome</keyword>
<sequence length="140" mass="15310">MLKFAKLSDKAHAPTRGSEYAAGYDLKSAYEYIVPAHGKELVKTDLQIAVPENTYGRIAPRSGLAWKNHIDIGAGVIDADYRGNVGVVLFNHSNEDFKIMPGDRVAQIICEKIIYPELQEVNSLDETVRGEGGFGSTGKN</sequence>
<evidence type="ECO:0000313" key="11">
    <source>
        <dbReference type="EMBL" id="KOX80533.1"/>
    </source>
</evidence>
<dbReference type="InterPro" id="IPR008181">
    <property type="entry name" value="dUTPase"/>
</dbReference>
<dbReference type="InterPro" id="IPR033704">
    <property type="entry name" value="dUTPase_trimeric"/>
</dbReference>
<comment type="cofactor">
    <cofactor evidence="1 9">
        <name>Mg(2+)</name>
        <dbReference type="ChEBI" id="CHEBI:18420"/>
    </cofactor>
</comment>
<dbReference type="NCBIfam" id="NF001862">
    <property type="entry name" value="PRK00601.1"/>
    <property type="match status" value="1"/>
</dbReference>
<dbReference type="OrthoDB" id="419889at2759"/>
<reference evidence="11 12" key="1">
    <citation type="submission" date="2015-07" db="EMBL/GenBank/DDBJ databases">
        <title>The genome of Melipona quadrifasciata.</title>
        <authorList>
            <person name="Pan H."/>
            <person name="Kapheim K."/>
        </authorList>
    </citation>
    <scope>NUCLEOTIDE SEQUENCE [LARGE SCALE GENOMIC DNA]</scope>
    <source>
        <strain evidence="11">0111107301</strain>
        <tissue evidence="11">Whole body</tissue>
    </source>
</reference>
<evidence type="ECO:0000256" key="5">
    <source>
        <dbReference type="ARBA" id="ARBA00022842"/>
    </source>
</evidence>
<proteinExistence type="inferred from homology"/>
<keyword evidence="5 9" id="KW-0460">Magnesium</keyword>
<dbReference type="EMBL" id="KQ435700">
    <property type="protein sequence ID" value="KOX80533.1"/>
    <property type="molecule type" value="Genomic_DNA"/>
</dbReference>
<dbReference type="EC" id="3.6.1.23" evidence="9"/>
<comment type="catalytic activity">
    <reaction evidence="7 9">
        <text>dUTP + H2O = dUMP + diphosphate + H(+)</text>
        <dbReference type="Rhea" id="RHEA:10248"/>
        <dbReference type="ChEBI" id="CHEBI:15377"/>
        <dbReference type="ChEBI" id="CHEBI:15378"/>
        <dbReference type="ChEBI" id="CHEBI:33019"/>
        <dbReference type="ChEBI" id="CHEBI:61555"/>
        <dbReference type="ChEBI" id="CHEBI:246422"/>
        <dbReference type="EC" id="3.6.1.23"/>
    </reaction>
</comment>